<name>A0A9D2LT29_9FIRM</name>
<reference evidence="2" key="1">
    <citation type="journal article" date="2021" name="PeerJ">
        <title>Extensive microbial diversity within the chicken gut microbiome revealed by metagenomics and culture.</title>
        <authorList>
            <person name="Gilroy R."/>
            <person name="Ravi A."/>
            <person name="Getino M."/>
            <person name="Pursley I."/>
            <person name="Horton D.L."/>
            <person name="Alikhan N.F."/>
            <person name="Baker D."/>
            <person name="Gharbi K."/>
            <person name="Hall N."/>
            <person name="Watson M."/>
            <person name="Adriaenssens E.M."/>
            <person name="Foster-Nyarko E."/>
            <person name="Jarju S."/>
            <person name="Secka A."/>
            <person name="Antonio M."/>
            <person name="Oren A."/>
            <person name="Chaudhuri R.R."/>
            <person name="La Ragione R."/>
            <person name="Hildebrand F."/>
            <person name="Pallen M.J."/>
        </authorList>
    </citation>
    <scope>NUCLEOTIDE SEQUENCE</scope>
    <source>
        <strain evidence="2">ChiSjej1B19-5720</strain>
    </source>
</reference>
<feature type="chain" id="PRO_5038712542" evidence="1">
    <location>
        <begin position="25"/>
        <end position="273"/>
    </location>
</feature>
<evidence type="ECO:0000313" key="3">
    <source>
        <dbReference type="Proteomes" id="UP000823842"/>
    </source>
</evidence>
<accession>A0A9D2LT29</accession>
<dbReference type="AlphaFoldDB" id="A0A9D2LT29"/>
<reference evidence="2" key="2">
    <citation type="submission" date="2021-04" db="EMBL/GenBank/DDBJ databases">
        <authorList>
            <person name="Gilroy R."/>
        </authorList>
    </citation>
    <scope>NUCLEOTIDE SEQUENCE</scope>
    <source>
        <strain evidence="2">ChiSjej1B19-5720</strain>
    </source>
</reference>
<organism evidence="2 3">
    <name type="scientific">Candidatus Blautia faecavium</name>
    <dbReference type="NCBI Taxonomy" id="2838487"/>
    <lineage>
        <taxon>Bacteria</taxon>
        <taxon>Bacillati</taxon>
        <taxon>Bacillota</taxon>
        <taxon>Clostridia</taxon>
        <taxon>Lachnospirales</taxon>
        <taxon>Lachnospiraceae</taxon>
        <taxon>Blautia</taxon>
    </lineage>
</organism>
<evidence type="ECO:0000313" key="2">
    <source>
        <dbReference type="EMBL" id="HJB28922.1"/>
    </source>
</evidence>
<protein>
    <submittedName>
        <fullName evidence="2">Uncharacterized protein</fullName>
    </submittedName>
</protein>
<dbReference type="EMBL" id="DWYZ01000168">
    <property type="protein sequence ID" value="HJB28922.1"/>
    <property type="molecule type" value="Genomic_DNA"/>
</dbReference>
<feature type="signal peptide" evidence="1">
    <location>
        <begin position="1"/>
        <end position="24"/>
    </location>
</feature>
<keyword evidence="1" id="KW-0732">Signal</keyword>
<comment type="caution">
    <text evidence="2">The sequence shown here is derived from an EMBL/GenBank/DDBJ whole genome shotgun (WGS) entry which is preliminary data.</text>
</comment>
<dbReference type="Proteomes" id="UP000823842">
    <property type="component" value="Unassembled WGS sequence"/>
</dbReference>
<evidence type="ECO:0000256" key="1">
    <source>
        <dbReference type="SAM" id="SignalP"/>
    </source>
</evidence>
<sequence>MEKKSLLKKLIFCLCIGFFAAVFAVPVQAAVYKKAQTKVIRAGECYHLIDNNINKNKITRYAVTIMPASSGGVYDLAYASEGREKVLKSCSKGKRFENPTTSYIKSYSQSNTGMAMCIKVFKGSVRVRVDYKAQNKGAALTFGKQAASHKPLLAVSVPKGRQVMFRQRGSNISWVPVVIGAKSGAFTRRDLNKAASTFENYTFMSNYLKFRYYKNGKLQNSSSLNIKYDTEAGNGKFIQVLMPNRNSGWFTTKSGTVTYYFPSDYLNIAVARR</sequence>
<gene>
    <name evidence="2" type="ORF">IAA06_09040</name>
</gene>
<proteinExistence type="predicted"/>